<dbReference type="InterPro" id="IPR016024">
    <property type="entry name" value="ARM-type_fold"/>
</dbReference>
<reference evidence="1" key="1">
    <citation type="submission" date="2020-07" db="EMBL/GenBank/DDBJ databases">
        <title>A long reads based de novo assembly of the rainbow trout Arlee double haploid line genome.</title>
        <authorList>
            <person name="Gao G."/>
            <person name="Palti Y."/>
        </authorList>
    </citation>
    <scope>NUCLEOTIDE SEQUENCE [LARGE SCALE GENOMIC DNA]</scope>
</reference>
<dbReference type="Pfam" id="PF13646">
    <property type="entry name" value="HEAT_2"/>
    <property type="match status" value="1"/>
</dbReference>
<evidence type="ECO:0000313" key="1">
    <source>
        <dbReference type="Ensembl" id="ENSOMYP00000031017.2"/>
    </source>
</evidence>
<dbReference type="SUPFAM" id="SSF48371">
    <property type="entry name" value="ARM repeat"/>
    <property type="match status" value="1"/>
</dbReference>
<protein>
    <submittedName>
        <fullName evidence="1">Uncharacterized protein</fullName>
    </submittedName>
</protein>
<name>A0A8C7Q4Y0_ONCMY</name>
<dbReference type="GO" id="GO:0016491">
    <property type="term" value="F:oxidoreductase activity"/>
    <property type="evidence" value="ECO:0007669"/>
    <property type="project" value="TreeGrafter"/>
</dbReference>
<reference evidence="1" key="3">
    <citation type="submission" date="2025-09" db="UniProtKB">
        <authorList>
            <consortium name="Ensembl"/>
        </authorList>
    </citation>
    <scope>IDENTIFICATION</scope>
</reference>
<reference evidence="1" key="2">
    <citation type="submission" date="2025-08" db="UniProtKB">
        <authorList>
            <consortium name="Ensembl"/>
        </authorList>
    </citation>
    <scope>IDENTIFICATION</scope>
</reference>
<proteinExistence type="predicted"/>
<evidence type="ECO:0000313" key="2">
    <source>
        <dbReference type="Proteomes" id="UP000694395"/>
    </source>
</evidence>
<dbReference type="PANTHER" id="PTHR12697:SF20">
    <property type="entry name" value="HEAT REPEAT-CONTAINING PROTEIN 4"/>
    <property type="match status" value="1"/>
</dbReference>
<dbReference type="AlphaFoldDB" id="A0A8C7Q4Y0"/>
<accession>A0A8C7Q4Y0</accession>
<dbReference type="InterPro" id="IPR011989">
    <property type="entry name" value="ARM-like"/>
</dbReference>
<keyword evidence="2" id="KW-1185">Reference proteome</keyword>
<dbReference type="Gene3D" id="1.25.10.10">
    <property type="entry name" value="Leucine-rich Repeat Variant"/>
    <property type="match status" value="2"/>
</dbReference>
<dbReference type="Ensembl" id="ENSOMYT00000033823.2">
    <property type="protein sequence ID" value="ENSOMYP00000031017.2"/>
    <property type="gene ID" value="ENSOMYG00000014528.2"/>
</dbReference>
<dbReference type="GeneTree" id="ENSGT00390000013207"/>
<dbReference type="Proteomes" id="UP000694395">
    <property type="component" value="Chromosome 19"/>
</dbReference>
<sequence length="453" mass="50780">MAELSSLRYAVEGWRSAWKIKITWQSVTIEGLKRALKDLHYHVRLSAIATCASGAVNRPREKQHPTDAVPQELQPLLLLALDDPVKRVQMAAAVCQYAMGTPDSRARVILYSAGVGADSWVAAQCLAVEGDYSRPVIQRLLSQHFVSEVHTDNKQSAALLASISSKTTLVRSLLAEELNCANWRTRLLACNTISQLKGPINKDLANKLIYLMWNDWSGNVKQAAAQALGKLGMGRDVHNELRMKLEEGPASWRVEALILIAHLQIMTAKLLPPFLKCFNDNFVAVRKQACLTAAALIMKYSMVLNQLIQLTQNDPAWEVKVVAISALGKIGCLTPTLQDHLLWALHHEEKPQVRIAACQALKILKVKGPELQNLLQESHGKALVFWLQTEGHQFRPPGLQVQRLCTKSIITDKVLLMEKLENMYQQQRKYLVNESRPDTTPISQLLQERYNSE</sequence>
<organism evidence="1 2">
    <name type="scientific">Oncorhynchus mykiss</name>
    <name type="common">Rainbow trout</name>
    <name type="synonym">Salmo gairdneri</name>
    <dbReference type="NCBI Taxonomy" id="8022"/>
    <lineage>
        <taxon>Eukaryota</taxon>
        <taxon>Metazoa</taxon>
        <taxon>Chordata</taxon>
        <taxon>Craniata</taxon>
        <taxon>Vertebrata</taxon>
        <taxon>Euteleostomi</taxon>
        <taxon>Actinopterygii</taxon>
        <taxon>Neopterygii</taxon>
        <taxon>Teleostei</taxon>
        <taxon>Protacanthopterygii</taxon>
        <taxon>Salmoniformes</taxon>
        <taxon>Salmonidae</taxon>
        <taxon>Salmoninae</taxon>
        <taxon>Oncorhynchus</taxon>
    </lineage>
</organism>
<dbReference type="PANTHER" id="PTHR12697">
    <property type="entry name" value="PBS LYASE HEAT-LIKE PROTEIN"/>
    <property type="match status" value="1"/>
</dbReference>